<dbReference type="OMA" id="HNAPHAG"/>
<evidence type="ECO:0000256" key="2">
    <source>
        <dbReference type="ARBA" id="ARBA00008779"/>
    </source>
</evidence>
<keyword evidence="6" id="KW-0325">Glycoprotein</keyword>
<dbReference type="InterPro" id="IPR024607">
    <property type="entry name" value="Sulfatase_CS"/>
</dbReference>
<evidence type="ECO:0000256" key="4">
    <source>
        <dbReference type="ARBA" id="ARBA00022801"/>
    </source>
</evidence>
<evidence type="ECO:0000256" key="5">
    <source>
        <dbReference type="ARBA" id="ARBA00022837"/>
    </source>
</evidence>
<evidence type="ECO:0000313" key="9">
    <source>
        <dbReference type="Proteomes" id="UP001652626"/>
    </source>
</evidence>
<dbReference type="PANTHER" id="PTHR10342:SF264">
    <property type="entry name" value="MIP05773P-RELATED"/>
    <property type="match status" value="1"/>
</dbReference>
<feature type="signal peptide" evidence="7">
    <location>
        <begin position="1"/>
        <end position="25"/>
    </location>
</feature>
<dbReference type="Pfam" id="PF00884">
    <property type="entry name" value="Sulfatase"/>
    <property type="match status" value="1"/>
</dbReference>
<dbReference type="AlphaFoldDB" id="A0A8B8IKD3"/>
<evidence type="ECO:0000256" key="1">
    <source>
        <dbReference type="ARBA" id="ARBA00001913"/>
    </source>
</evidence>
<evidence type="ECO:0000313" key="10">
    <source>
        <dbReference type="RefSeq" id="XP_026496852.1"/>
    </source>
</evidence>
<organism evidence="9 10">
    <name type="scientific">Vanessa tameamea</name>
    <name type="common">Kamehameha butterfly</name>
    <dbReference type="NCBI Taxonomy" id="334116"/>
    <lineage>
        <taxon>Eukaryota</taxon>
        <taxon>Metazoa</taxon>
        <taxon>Ecdysozoa</taxon>
        <taxon>Arthropoda</taxon>
        <taxon>Hexapoda</taxon>
        <taxon>Insecta</taxon>
        <taxon>Pterygota</taxon>
        <taxon>Neoptera</taxon>
        <taxon>Endopterygota</taxon>
        <taxon>Lepidoptera</taxon>
        <taxon>Glossata</taxon>
        <taxon>Ditrysia</taxon>
        <taxon>Papilionoidea</taxon>
        <taxon>Nymphalidae</taxon>
        <taxon>Nymphalinae</taxon>
        <taxon>Vanessa</taxon>
    </lineage>
</organism>
<keyword evidence="4" id="KW-0378">Hydrolase</keyword>
<dbReference type="Gene3D" id="3.30.1120.10">
    <property type="match status" value="1"/>
</dbReference>
<accession>A0A8B8IKD3</accession>
<comment type="similarity">
    <text evidence="2">Belongs to the sulfatase family.</text>
</comment>
<dbReference type="Gene3D" id="3.40.720.10">
    <property type="entry name" value="Alkaline Phosphatase, subunit A"/>
    <property type="match status" value="1"/>
</dbReference>
<comment type="cofactor">
    <cofactor evidence="1">
        <name>Ca(2+)</name>
        <dbReference type="ChEBI" id="CHEBI:29108"/>
    </cofactor>
</comment>
<evidence type="ECO:0000256" key="6">
    <source>
        <dbReference type="ARBA" id="ARBA00023180"/>
    </source>
</evidence>
<keyword evidence="9" id="KW-1185">Reference proteome</keyword>
<dbReference type="GeneID" id="113401231"/>
<evidence type="ECO:0000256" key="3">
    <source>
        <dbReference type="ARBA" id="ARBA00022723"/>
    </source>
</evidence>
<dbReference type="GO" id="GO:0046872">
    <property type="term" value="F:metal ion binding"/>
    <property type="evidence" value="ECO:0007669"/>
    <property type="project" value="UniProtKB-KW"/>
</dbReference>
<feature type="domain" description="Sulfatase N-terminal" evidence="8">
    <location>
        <begin position="29"/>
        <end position="352"/>
    </location>
</feature>
<dbReference type="InterPro" id="IPR047115">
    <property type="entry name" value="ARSB"/>
</dbReference>
<feature type="chain" id="PRO_5034433136" evidence="7">
    <location>
        <begin position="26"/>
        <end position="609"/>
    </location>
</feature>
<keyword evidence="3" id="KW-0479">Metal-binding</keyword>
<dbReference type="PANTHER" id="PTHR10342">
    <property type="entry name" value="ARYLSULFATASE"/>
    <property type="match status" value="1"/>
</dbReference>
<dbReference type="Proteomes" id="UP001652626">
    <property type="component" value="Chromosome 7"/>
</dbReference>
<dbReference type="GO" id="GO:0008484">
    <property type="term" value="F:sulfuric ester hydrolase activity"/>
    <property type="evidence" value="ECO:0007669"/>
    <property type="project" value="InterPro"/>
</dbReference>
<dbReference type="SUPFAM" id="SSF53649">
    <property type="entry name" value="Alkaline phosphatase-like"/>
    <property type="match status" value="1"/>
</dbReference>
<dbReference type="CDD" id="cd16029">
    <property type="entry name" value="4-S"/>
    <property type="match status" value="1"/>
</dbReference>
<dbReference type="RefSeq" id="XP_026496852.1">
    <property type="nucleotide sequence ID" value="XM_026641067.2"/>
</dbReference>
<sequence length="609" mass="68379">MIKARELIWLRWLPFLCVLCGSVYSSKRPNILFIMVDDMGWNDVSYHGSDQIITPNLDTLATQSVILQQYYSEAICTPARTALLTGKYPMRLGMHGMPLYNSEDRGIPITEQLFPEYLKKLGYSTHLVGKWHLGMSRRQFLPLSRGYDSHYGTRGGFVDYYTHHKVEGWPNGRQFFGLDFFDDDIPQNEEDRYIVDALTDRAIKIIQNHNESRPLFLHLAHTAPHAGNEGGLLQPPLFSTVRNRHIAHSDRRLYAEMVTHLDTHIGKVVRALANKGILEDTIIVFVSDNGAPTVGQFNNWGVNLPFRGKKQTPWEGAVRVPAFIWHSSFKPKVWDGLMHITDWMPTLLAAAGGEIGTGIDGVNQWNSICGDGESKRNDVLIAIEDSATNVYAAYRAGDYKIIVGNVSGLSNGYYGSDLLRLKESPPDYFPSLRSSDVAKVFEKLGLQLDYDQVLAMRKASVIRQLDGVRDLIPCEPTPTRGCLYNVRQDPSESHNLWSRGTKIAALLTSRLRALWSMQQRRGPLALDARSDPANFDYTWVPWLNDTMPGDTNNTNSGTNITANNIDAGILENTYLVNKSDLDTRTVASVVGCDRATGFRNLLCLIKTVI</sequence>
<protein>
    <submittedName>
        <fullName evidence="10">Arylsulfatase B-like</fullName>
    </submittedName>
</protein>
<dbReference type="InterPro" id="IPR000917">
    <property type="entry name" value="Sulfatase_N"/>
</dbReference>
<keyword evidence="5" id="KW-0106">Calcium</keyword>
<keyword evidence="7" id="KW-0732">Signal</keyword>
<evidence type="ECO:0000256" key="7">
    <source>
        <dbReference type="SAM" id="SignalP"/>
    </source>
</evidence>
<dbReference type="PROSITE" id="PS00523">
    <property type="entry name" value="SULFATASE_1"/>
    <property type="match status" value="1"/>
</dbReference>
<dbReference type="PROSITE" id="PS00149">
    <property type="entry name" value="SULFATASE_2"/>
    <property type="match status" value="1"/>
</dbReference>
<dbReference type="InterPro" id="IPR017850">
    <property type="entry name" value="Alkaline_phosphatase_core_sf"/>
</dbReference>
<dbReference type="OrthoDB" id="103349at2759"/>
<evidence type="ECO:0000259" key="8">
    <source>
        <dbReference type="Pfam" id="PF00884"/>
    </source>
</evidence>
<name>A0A8B8IKD3_VANTA</name>
<proteinExistence type="inferred from homology"/>
<reference evidence="10" key="1">
    <citation type="submission" date="2025-08" db="UniProtKB">
        <authorList>
            <consortium name="RefSeq"/>
        </authorList>
    </citation>
    <scope>IDENTIFICATION</scope>
    <source>
        <tissue evidence="10">Whole body</tissue>
    </source>
</reference>
<gene>
    <name evidence="10" type="primary">LOC113401231</name>
</gene>